<evidence type="ECO:0000313" key="2">
    <source>
        <dbReference type="EMBL" id="KAK8143218.1"/>
    </source>
</evidence>
<dbReference type="Proteomes" id="UP001397290">
    <property type="component" value="Unassembled WGS sequence"/>
</dbReference>
<reference evidence="2 3" key="1">
    <citation type="submission" date="2020-02" db="EMBL/GenBank/DDBJ databases">
        <title>Comparative genomics of the hypocrealean fungal genus Beauvera.</title>
        <authorList>
            <person name="Showalter D.N."/>
            <person name="Bushley K.E."/>
            <person name="Rehner S.A."/>
        </authorList>
    </citation>
    <scope>NUCLEOTIDE SEQUENCE [LARGE SCALE GENOMIC DNA]</scope>
    <source>
        <strain evidence="2 3">ARSEF4384</strain>
    </source>
</reference>
<protein>
    <submittedName>
        <fullName evidence="2">Uncharacterized protein</fullName>
    </submittedName>
</protein>
<evidence type="ECO:0000313" key="3">
    <source>
        <dbReference type="Proteomes" id="UP001397290"/>
    </source>
</evidence>
<gene>
    <name evidence="2" type="ORF">G3M48_007535</name>
</gene>
<dbReference type="EMBL" id="JAAHCF010000539">
    <property type="protein sequence ID" value="KAK8143218.1"/>
    <property type="molecule type" value="Genomic_DNA"/>
</dbReference>
<sequence length="184" mass="19685">MHQGSPFVAKPPAVGTRAQLSSQTNKYAGCRALPALLRLPSSGGKLILSTERRLHPRVAQPAGGGGGTAKALGRRHGPGAATSTAQLQPAYSEPRCTLRTALSRWARRRDEQVKPAPHGSPRKIEGRQRTPSHTRYRDTLALAAKPFYAATFLPACAPELEIAAPLRSSSEPRDDRCAPVAVKI</sequence>
<feature type="region of interest" description="Disordered" evidence="1">
    <location>
        <begin position="106"/>
        <end position="134"/>
    </location>
</feature>
<comment type="caution">
    <text evidence="2">The sequence shown here is derived from an EMBL/GenBank/DDBJ whole genome shotgun (WGS) entry which is preliminary data.</text>
</comment>
<name>A0AAW0RMN8_9HYPO</name>
<feature type="region of interest" description="Disordered" evidence="1">
    <location>
        <begin position="1"/>
        <end position="20"/>
    </location>
</feature>
<accession>A0AAW0RMN8</accession>
<proteinExistence type="predicted"/>
<keyword evidence="3" id="KW-1185">Reference proteome</keyword>
<feature type="region of interest" description="Disordered" evidence="1">
    <location>
        <begin position="57"/>
        <end position="92"/>
    </location>
</feature>
<organism evidence="2 3">
    <name type="scientific">Beauveria asiatica</name>
    <dbReference type="NCBI Taxonomy" id="1069075"/>
    <lineage>
        <taxon>Eukaryota</taxon>
        <taxon>Fungi</taxon>
        <taxon>Dikarya</taxon>
        <taxon>Ascomycota</taxon>
        <taxon>Pezizomycotina</taxon>
        <taxon>Sordariomycetes</taxon>
        <taxon>Hypocreomycetidae</taxon>
        <taxon>Hypocreales</taxon>
        <taxon>Cordycipitaceae</taxon>
        <taxon>Beauveria</taxon>
    </lineage>
</organism>
<dbReference type="AlphaFoldDB" id="A0AAW0RMN8"/>
<evidence type="ECO:0000256" key="1">
    <source>
        <dbReference type="SAM" id="MobiDB-lite"/>
    </source>
</evidence>